<feature type="compositionally biased region" description="Low complexity" evidence="2">
    <location>
        <begin position="97"/>
        <end position="110"/>
    </location>
</feature>
<dbReference type="InterPro" id="IPR024232">
    <property type="entry name" value="SpoIIIAH"/>
</dbReference>
<feature type="compositionally biased region" description="Polar residues" evidence="2">
    <location>
        <begin position="41"/>
        <end position="59"/>
    </location>
</feature>
<sequence>MNTKRQTIWLVSMLSLMVVLSAYYLFTDDSGSSKKPVADGQQVTKTDGTSSKETSSQNKDTGDEVVLNEVVTDGQVNSSGTDTAKVDSKNTSKDVSGDQAADTASQTAKDTSSKAAKDSAAKGAKDTAAAGTSKDDGEVLKEVASQSTVNDTFTNYQWQRAQNNTKEEESLMAIANDFSKDPDESAKAAEQLRALEEKEAKITNIEEQLQRSFANAMVQEDDNRYKVVVLSDKLEVSQAVSIVDMVMKELGVTQDKVSVQYVTE</sequence>
<keyword evidence="3" id="KW-1133">Transmembrane helix</keyword>
<dbReference type="EMBL" id="JAGGKP010000001">
    <property type="protein sequence ID" value="MBP1935656.1"/>
    <property type="molecule type" value="Genomic_DNA"/>
</dbReference>
<evidence type="ECO:0000256" key="2">
    <source>
        <dbReference type="SAM" id="MobiDB-lite"/>
    </source>
</evidence>
<evidence type="ECO:0000256" key="3">
    <source>
        <dbReference type="SAM" id="Phobius"/>
    </source>
</evidence>
<feature type="coiled-coil region" evidence="1">
    <location>
        <begin position="188"/>
        <end position="215"/>
    </location>
</feature>
<comment type="caution">
    <text evidence="4">The sequence shown here is derived from an EMBL/GenBank/DDBJ whole genome shotgun (WGS) entry which is preliminary data.</text>
</comment>
<keyword evidence="1" id="KW-0175">Coiled coil</keyword>
<accession>A0ABS4GZF0</accession>
<keyword evidence="3" id="KW-0472">Membrane</keyword>
<dbReference type="Proteomes" id="UP001519273">
    <property type="component" value="Unassembled WGS sequence"/>
</dbReference>
<feature type="compositionally biased region" description="Basic and acidic residues" evidence="2">
    <location>
        <begin position="84"/>
        <end position="96"/>
    </location>
</feature>
<name>A0ABS4GZF0_9BACL</name>
<dbReference type="InterPro" id="IPR038503">
    <property type="entry name" value="SpoIIIAH_sf"/>
</dbReference>
<evidence type="ECO:0000313" key="4">
    <source>
        <dbReference type="EMBL" id="MBP1935656.1"/>
    </source>
</evidence>
<protein>
    <submittedName>
        <fullName evidence="4">Stage III sporulation protein AH</fullName>
    </submittedName>
</protein>
<keyword evidence="5" id="KW-1185">Reference proteome</keyword>
<dbReference type="RefSeq" id="WP_209845078.1">
    <property type="nucleotide sequence ID" value="NZ_CBCRVE010000001.1"/>
</dbReference>
<feature type="compositionally biased region" description="Basic and acidic residues" evidence="2">
    <location>
        <begin position="111"/>
        <end position="125"/>
    </location>
</feature>
<feature type="region of interest" description="Disordered" evidence="2">
    <location>
        <begin position="31"/>
        <end position="136"/>
    </location>
</feature>
<reference evidence="4 5" key="1">
    <citation type="submission" date="2021-03" db="EMBL/GenBank/DDBJ databases">
        <title>Genomic Encyclopedia of Type Strains, Phase IV (KMG-IV): sequencing the most valuable type-strain genomes for metagenomic binning, comparative biology and taxonomic classification.</title>
        <authorList>
            <person name="Goeker M."/>
        </authorList>
    </citation>
    <scope>NUCLEOTIDE SEQUENCE [LARGE SCALE GENOMIC DNA]</scope>
    <source>
        <strain evidence="4 5">DSM 23491</strain>
    </source>
</reference>
<organism evidence="4 5">
    <name type="scientific">Paenibacillus sediminis</name>
    <dbReference type="NCBI Taxonomy" id="664909"/>
    <lineage>
        <taxon>Bacteria</taxon>
        <taxon>Bacillati</taxon>
        <taxon>Bacillota</taxon>
        <taxon>Bacilli</taxon>
        <taxon>Bacillales</taxon>
        <taxon>Paenibacillaceae</taxon>
        <taxon>Paenibacillus</taxon>
    </lineage>
</organism>
<dbReference type="Pfam" id="PF12685">
    <property type="entry name" value="SpoIIIAH"/>
    <property type="match status" value="1"/>
</dbReference>
<dbReference type="Gene3D" id="1.10.287.4300">
    <property type="entry name" value="Stage III sporulation protein AH-like"/>
    <property type="match status" value="1"/>
</dbReference>
<keyword evidence="3" id="KW-0812">Transmembrane</keyword>
<evidence type="ECO:0000313" key="5">
    <source>
        <dbReference type="Proteomes" id="UP001519273"/>
    </source>
</evidence>
<gene>
    <name evidence="4" type="ORF">J2Z20_000517</name>
</gene>
<evidence type="ECO:0000256" key="1">
    <source>
        <dbReference type="SAM" id="Coils"/>
    </source>
</evidence>
<proteinExistence type="predicted"/>
<feature type="transmembrane region" description="Helical" evidence="3">
    <location>
        <begin position="7"/>
        <end position="26"/>
    </location>
</feature>